<dbReference type="InterPro" id="IPR000537">
    <property type="entry name" value="UbiA_prenyltransferase"/>
</dbReference>
<dbReference type="GO" id="GO:0005743">
    <property type="term" value="C:mitochondrial inner membrane"/>
    <property type="evidence" value="ECO:0007669"/>
    <property type="project" value="UniProtKB-SubCell"/>
</dbReference>
<dbReference type="InterPro" id="IPR030470">
    <property type="entry name" value="UbiA_prenylTrfase_CS"/>
</dbReference>
<feature type="transmembrane region" description="Helical" evidence="13">
    <location>
        <begin position="260"/>
        <end position="280"/>
    </location>
</feature>
<dbReference type="InterPro" id="IPR006370">
    <property type="entry name" value="HB_polyprenyltransferase-like"/>
</dbReference>
<dbReference type="GO" id="GO:0008412">
    <property type="term" value="F:4-hydroxybenzoate polyprenyltransferase activity"/>
    <property type="evidence" value="ECO:0007669"/>
    <property type="project" value="UniProtKB-EC"/>
</dbReference>
<evidence type="ECO:0000256" key="13">
    <source>
        <dbReference type="HAMAP-Rule" id="MF_03189"/>
    </source>
</evidence>
<feature type="transmembrane region" description="Helical" evidence="13">
    <location>
        <begin position="139"/>
        <end position="158"/>
    </location>
</feature>
<dbReference type="HAMAP" id="MF_01635">
    <property type="entry name" value="UbiA"/>
    <property type="match status" value="1"/>
</dbReference>
<evidence type="ECO:0000256" key="8">
    <source>
        <dbReference type="ARBA" id="ARBA00023136"/>
    </source>
</evidence>
<reference evidence="14" key="1">
    <citation type="journal article" date="2011" name="Genome Biol.">
        <title>The draft genome of the carcinogenic human liver fluke Clonorchis sinensis.</title>
        <authorList>
            <person name="Wang X."/>
            <person name="Chen W."/>
            <person name="Huang Y."/>
            <person name="Sun J."/>
            <person name="Men J."/>
            <person name="Liu H."/>
            <person name="Luo F."/>
            <person name="Guo L."/>
            <person name="Lv X."/>
            <person name="Deng C."/>
            <person name="Zhou C."/>
            <person name="Fan Y."/>
            <person name="Li X."/>
            <person name="Huang L."/>
            <person name="Hu Y."/>
            <person name="Liang C."/>
            <person name="Hu X."/>
            <person name="Xu J."/>
            <person name="Yu X."/>
        </authorList>
    </citation>
    <scope>NUCLEOTIDE SEQUENCE [LARGE SCALE GENOMIC DNA]</scope>
    <source>
        <strain evidence="14">Henan</strain>
    </source>
</reference>
<keyword evidence="13" id="KW-0496">Mitochondrion</keyword>
<dbReference type="UniPathway" id="UPA00232"/>
<feature type="transmembrane region" description="Helical" evidence="13">
    <location>
        <begin position="69"/>
        <end position="88"/>
    </location>
</feature>
<dbReference type="GO" id="GO:0006744">
    <property type="term" value="P:ubiquinone biosynthetic process"/>
    <property type="evidence" value="ECO:0007669"/>
    <property type="project" value="UniProtKB-UniRule"/>
</dbReference>
<feature type="transmembrane region" description="Helical" evidence="13">
    <location>
        <begin position="94"/>
        <end position="118"/>
    </location>
</feature>
<feature type="transmembrane region" description="Helical" evidence="13">
    <location>
        <begin position="286"/>
        <end position="303"/>
    </location>
</feature>
<evidence type="ECO:0000256" key="3">
    <source>
        <dbReference type="ARBA" id="ARBA00005985"/>
    </source>
</evidence>
<dbReference type="NCBIfam" id="TIGR01474">
    <property type="entry name" value="ubiA_proteo"/>
    <property type="match status" value="1"/>
</dbReference>
<evidence type="ECO:0000313" key="15">
    <source>
        <dbReference type="Proteomes" id="UP000008909"/>
    </source>
</evidence>
<dbReference type="EMBL" id="DF144939">
    <property type="protein sequence ID" value="GAA57666.1"/>
    <property type="molecule type" value="Genomic_DNA"/>
</dbReference>
<protein>
    <recommendedName>
        <fullName evidence="13">4-hydroxybenzoate polyprenyltransferase, mitochondrial</fullName>
        <shortName evidence="13">4-HB polyprenyltransferase</shortName>
        <ecNumber evidence="13">2.5.1.39</ecNumber>
    </recommendedName>
    <alternativeName>
        <fullName evidence="13">Para-hydroxybenzoate--polyprenyltransferase</fullName>
        <shortName evidence="13">PHB:PPT</shortName>
        <shortName evidence="13">PHB:polyprenyltransferase</shortName>
    </alternativeName>
</protein>
<feature type="transmembrane region" description="Helical" evidence="13">
    <location>
        <begin position="219"/>
        <end position="239"/>
    </location>
</feature>
<evidence type="ECO:0000256" key="12">
    <source>
        <dbReference type="ARBA" id="ARBA00051182"/>
    </source>
</evidence>
<proteinExistence type="inferred from homology"/>
<dbReference type="AlphaFoldDB" id="G7YXI6"/>
<dbReference type="PROSITE" id="PS00943">
    <property type="entry name" value="UBIA"/>
    <property type="match status" value="1"/>
</dbReference>
<evidence type="ECO:0000313" key="14">
    <source>
        <dbReference type="EMBL" id="GAA57666.1"/>
    </source>
</evidence>
<name>G7YXI6_CLOSI</name>
<comment type="catalytic activity">
    <reaction evidence="10">
        <text>all-trans-decaprenyl diphosphate + 4-hydroxybenzoate = 4-hydroxy-3-(all-trans-decaprenyl)benzoate + diphosphate</text>
        <dbReference type="Rhea" id="RHEA:44564"/>
        <dbReference type="ChEBI" id="CHEBI:17879"/>
        <dbReference type="ChEBI" id="CHEBI:33019"/>
        <dbReference type="ChEBI" id="CHEBI:60721"/>
        <dbReference type="ChEBI" id="CHEBI:84503"/>
        <dbReference type="EC" id="2.5.1.39"/>
    </reaction>
    <physiologicalReaction direction="left-to-right" evidence="10">
        <dbReference type="Rhea" id="RHEA:44565"/>
    </physiologicalReaction>
</comment>
<dbReference type="EC" id="2.5.1.39" evidence="13"/>
<organism evidence="14 15">
    <name type="scientific">Clonorchis sinensis</name>
    <name type="common">Chinese liver fluke</name>
    <dbReference type="NCBI Taxonomy" id="79923"/>
    <lineage>
        <taxon>Eukaryota</taxon>
        <taxon>Metazoa</taxon>
        <taxon>Spiralia</taxon>
        <taxon>Lophotrochozoa</taxon>
        <taxon>Platyhelminthes</taxon>
        <taxon>Trematoda</taxon>
        <taxon>Digenea</taxon>
        <taxon>Opisthorchiida</taxon>
        <taxon>Opisthorchiata</taxon>
        <taxon>Opisthorchiidae</taxon>
        <taxon>Clonorchis</taxon>
    </lineage>
</organism>
<keyword evidence="8 13" id="KW-0472">Membrane</keyword>
<comment type="function">
    <text evidence="13">Catalyzes the prenylation of para-hydroxybenzoate (PHB) with an all-trans polyprenyl group. Mediates the second step in the final reaction sequence of coenzyme Q (CoQ) biosynthesis, which is the condensation of the polyisoprenoid side chain with PHB, generating the first membrane-bound Q intermediate.</text>
</comment>
<sequence length="554" mass="61422">MLTGTCYGLARGAPRGVFLLCSYVNRTFHLPVVWCTPIRPASSDMGGRLSRLPGWMDPYVKLARYDRPIGTWLLYLPCTWSIALASPAGQLPDLYMLTLFGIGAILMRGAGCTINDLLDRRFDQQVERTKLRPLANGTISLKNAFLFLGFQLSASLLILLQLNWYSICLGLLSILPVTVYPLCKRVTYWPQIVLGITFNWGALLGYSAVLGLVDPLICVPLYVAGISWTLIYDTVYAFQDIEDDLNVGVKSLAIRLGHNAKPYFVLFQMSMLGCLLAVGVNNDAGLVYYFGTLLTMAHLAGLMSQISERDSSLTDSYIDNIRRTAAEGNTTFKIRKTPHNFDWTHRMRTSCLAIEQLSDSDMKRVYRNYLLNSLSDKTPSDVVSHRNGPSTTLGAPLVERPNQLDLGSGSRTTLRSCAKRGHVVFLLESAVLPDELSGASCSSGFSTDDAALGSELGNFDGFGPFLFSMDGRSIPGGLRYLRATTNNRKGERMLCGNYRTSASYTSQSKPLPYYKCATSEKRNFSQYEDFFIECSSLAFLESFQLVERNPGQPK</sequence>
<dbReference type="Pfam" id="PF01040">
    <property type="entry name" value="UbiA"/>
    <property type="match status" value="1"/>
</dbReference>
<feature type="transmembrane region" description="Helical" evidence="13">
    <location>
        <begin position="192"/>
        <end position="213"/>
    </location>
</feature>
<dbReference type="InterPro" id="IPR039653">
    <property type="entry name" value="Prenyltransferase"/>
</dbReference>
<evidence type="ECO:0000256" key="2">
    <source>
        <dbReference type="ARBA" id="ARBA00004141"/>
    </source>
</evidence>
<evidence type="ECO:0000256" key="10">
    <source>
        <dbReference type="ARBA" id="ARBA00049890"/>
    </source>
</evidence>
<evidence type="ECO:0000256" key="1">
    <source>
        <dbReference type="ARBA" id="ARBA00001946"/>
    </source>
</evidence>
<dbReference type="InterPro" id="IPR044878">
    <property type="entry name" value="UbiA_sf"/>
</dbReference>
<dbReference type="Gene3D" id="1.20.120.1780">
    <property type="entry name" value="UbiA prenyltransferase"/>
    <property type="match status" value="1"/>
</dbReference>
<accession>G7YXI6</accession>
<keyword evidence="4 13" id="KW-0808">Transferase</keyword>
<evidence type="ECO:0000256" key="11">
    <source>
        <dbReference type="ARBA" id="ARBA00050454"/>
    </source>
</evidence>
<dbReference type="Gene3D" id="1.10.357.140">
    <property type="entry name" value="UbiA prenyltransferase"/>
    <property type="match status" value="1"/>
</dbReference>
<dbReference type="CDD" id="cd13959">
    <property type="entry name" value="PT_UbiA_COQ2"/>
    <property type="match status" value="1"/>
</dbReference>
<dbReference type="FunFam" id="1.10.357.140:FF:000003">
    <property type="entry name" value="4-hydroxybenzoate polyprenyltransferase, mitochondrial"/>
    <property type="match status" value="1"/>
</dbReference>
<evidence type="ECO:0000256" key="9">
    <source>
        <dbReference type="ARBA" id="ARBA00023229"/>
    </source>
</evidence>
<dbReference type="GO" id="GO:0008299">
    <property type="term" value="P:isoprenoid biosynthetic process"/>
    <property type="evidence" value="ECO:0007669"/>
    <property type="project" value="UniProtKB-UniRule"/>
</dbReference>
<comment type="catalytic activity">
    <reaction evidence="11">
        <text>all-trans-nonaprenyl diphosphate + 4-hydroxybenzoate = 4-hydroxy-3-(all-trans-nonaprenyl)benzoate + diphosphate</text>
        <dbReference type="Rhea" id="RHEA:17709"/>
        <dbReference type="ChEBI" id="CHEBI:17879"/>
        <dbReference type="ChEBI" id="CHEBI:33019"/>
        <dbReference type="ChEBI" id="CHEBI:58391"/>
        <dbReference type="ChEBI" id="CHEBI:84502"/>
        <dbReference type="EC" id="2.5.1.39"/>
    </reaction>
    <physiologicalReaction direction="left-to-right" evidence="11">
        <dbReference type="Rhea" id="RHEA:17710"/>
    </physiologicalReaction>
</comment>
<dbReference type="Proteomes" id="UP000008909">
    <property type="component" value="Unassembled WGS sequence"/>
</dbReference>
<gene>
    <name evidence="14" type="ORF">CLF_113052</name>
</gene>
<evidence type="ECO:0000256" key="6">
    <source>
        <dbReference type="ARBA" id="ARBA00022692"/>
    </source>
</evidence>
<comment type="similarity">
    <text evidence="3 13">Belongs to the UbiA prenyltransferase family.</text>
</comment>
<evidence type="ECO:0000256" key="5">
    <source>
        <dbReference type="ARBA" id="ARBA00022688"/>
    </source>
</evidence>
<comment type="subcellular location">
    <subcellularLocation>
        <location evidence="2">Membrane</location>
        <topology evidence="2">Multi-pass membrane protein</topology>
    </subcellularLocation>
    <subcellularLocation>
        <location evidence="13">Mitochondrion inner membrane</location>
        <topology evidence="13">Multi-pass membrane protein</topology>
        <orientation evidence="13">Matrix side</orientation>
    </subcellularLocation>
</comment>
<keyword evidence="9 13" id="KW-0414">Isoprene biosynthesis</keyword>
<reference key="2">
    <citation type="submission" date="2011-10" db="EMBL/GenBank/DDBJ databases">
        <title>The genome and transcriptome sequence of Clonorchis sinensis provide insights into the carcinogenic liver fluke.</title>
        <authorList>
            <person name="Wang X."/>
            <person name="Huang Y."/>
            <person name="Chen W."/>
            <person name="Liu H."/>
            <person name="Guo L."/>
            <person name="Chen Y."/>
            <person name="Luo F."/>
            <person name="Zhou W."/>
            <person name="Sun J."/>
            <person name="Mao Q."/>
            <person name="Liang P."/>
            <person name="Zhou C."/>
            <person name="Tian Y."/>
            <person name="Men J."/>
            <person name="Lv X."/>
            <person name="Huang L."/>
            <person name="Zhou J."/>
            <person name="Hu Y."/>
            <person name="Li R."/>
            <person name="Zhang F."/>
            <person name="Lei H."/>
            <person name="Li X."/>
            <person name="Hu X."/>
            <person name="Liang C."/>
            <person name="Xu J."/>
            <person name="Wu Z."/>
            <person name="Yu X."/>
        </authorList>
    </citation>
    <scope>NUCLEOTIDE SEQUENCE</scope>
    <source>
        <strain>Henan</strain>
    </source>
</reference>
<keyword evidence="15" id="KW-1185">Reference proteome</keyword>
<keyword evidence="5 13" id="KW-0831">Ubiquinone biosynthesis</keyword>
<comment type="cofactor">
    <cofactor evidence="1 13">
        <name>Mg(2+)</name>
        <dbReference type="ChEBI" id="CHEBI:18420"/>
    </cofactor>
</comment>
<evidence type="ECO:0000256" key="7">
    <source>
        <dbReference type="ARBA" id="ARBA00022989"/>
    </source>
</evidence>
<comment type="catalytic activity">
    <reaction evidence="12">
        <text>an all-trans-polyprenyl diphosphate + 4-hydroxybenzoate = a 4-hydroxy-3-(all-trans-polyprenyl)benzoate + diphosphate</text>
        <dbReference type="Rhea" id="RHEA:44504"/>
        <dbReference type="Rhea" id="RHEA-COMP:9514"/>
        <dbReference type="Rhea" id="RHEA-COMP:9564"/>
        <dbReference type="ChEBI" id="CHEBI:17879"/>
        <dbReference type="ChEBI" id="CHEBI:33019"/>
        <dbReference type="ChEBI" id="CHEBI:58914"/>
        <dbReference type="ChEBI" id="CHEBI:78396"/>
        <dbReference type="EC" id="2.5.1.39"/>
    </reaction>
    <physiologicalReaction direction="left-to-right" evidence="12">
        <dbReference type="Rhea" id="RHEA:44505"/>
    </physiologicalReaction>
</comment>
<evidence type="ECO:0000256" key="4">
    <source>
        <dbReference type="ARBA" id="ARBA00022679"/>
    </source>
</evidence>
<dbReference type="PANTHER" id="PTHR11048">
    <property type="entry name" value="PRENYLTRANSFERASES"/>
    <property type="match status" value="1"/>
</dbReference>
<dbReference type="PANTHER" id="PTHR11048:SF28">
    <property type="entry name" value="4-HYDROXYBENZOATE POLYPRENYLTRANSFERASE, MITOCHONDRIAL"/>
    <property type="match status" value="1"/>
</dbReference>
<dbReference type="FunFam" id="1.20.120.1780:FF:000001">
    <property type="entry name" value="4-hydroxybenzoate octaprenyltransferase"/>
    <property type="match status" value="1"/>
</dbReference>
<keyword evidence="13" id="KW-0999">Mitochondrion inner membrane</keyword>
<keyword evidence="6 13" id="KW-0812">Transmembrane</keyword>
<keyword evidence="7 13" id="KW-1133">Transmembrane helix</keyword>
<comment type="pathway">
    <text evidence="13">Cofactor biosynthesis; ubiquinone biosynthesis.</text>
</comment>